<gene>
    <name evidence="2" type="ORF">ACFP3M_20810</name>
</gene>
<feature type="transmembrane region" description="Helical" evidence="1">
    <location>
        <begin position="43"/>
        <end position="64"/>
    </location>
</feature>
<feature type="transmembrane region" description="Helical" evidence="1">
    <location>
        <begin position="85"/>
        <end position="108"/>
    </location>
</feature>
<dbReference type="Proteomes" id="UP001596241">
    <property type="component" value="Unassembled WGS sequence"/>
</dbReference>
<keyword evidence="1" id="KW-0472">Membrane</keyword>
<reference evidence="3" key="1">
    <citation type="journal article" date="2019" name="Int. J. Syst. Evol. Microbiol.">
        <title>The Global Catalogue of Microorganisms (GCM) 10K type strain sequencing project: providing services to taxonomists for standard genome sequencing and annotation.</title>
        <authorList>
            <consortium name="The Broad Institute Genomics Platform"/>
            <consortium name="The Broad Institute Genome Sequencing Center for Infectious Disease"/>
            <person name="Wu L."/>
            <person name="Ma J."/>
        </authorList>
    </citation>
    <scope>NUCLEOTIDE SEQUENCE [LARGE SCALE GENOMIC DNA]</scope>
    <source>
        <strain evidence="3">CGMCC 1.15809</strain>
    </source>
</reference>
<sequence length="112" mass="11169">MSHIISSASDPSLHSTLAAGVDVITGVKPDWGPFAKLGKTSKILLGVAAAVVAVVGLGAFLVGLGKSKGWMGEGHSTMQSSQGKGMMAGGLVVIFVLASLGTIVGITYNMGV</sequence>
<keyword evidence="3" id="KW-1185">Reference proteome</keyword>
<dbReference type="RefSeq" id="WP_345078039.1">
    <property type="nucleotide sequence ID" value="NZ_BAAAWG010000002.1"/>
</dbReference>
<evidence type="ECO:0000313" key="3">
    <source>
        <dbReference type="Proteomes" id="UP001596241"/>
    </source>
</evidence>
<dbReference type="EMBL" id="JBHSPW010000009">
    <property type="protein sequence ID" value="MFC5895241.1"/>
    <property type="molecule type" value="Genomic_DNA"/>
</dbReference>
<organism evidence="2 3">
    <name type="scientific">Streptomyces ramulosus</name>
    <dbReference type="NCBI Taxonomy" id="47762"/>
    <lineage>
        <taxon>Bacteria</taxon>
        <taxon>Bacillati</taxon>
        <taxon>Actinomycetota</taxon>
        <taxon>Actinomycetes</taxon>
        <taxon>Kitasatosporales</taxon>
        <taxon>Streptomycetaceae</taxon>
        <taxon>Streptomyces</taxon>
    </lineage>
</organism>
<keyword evidence="1" id="KW-1133">Transmembrane helix</keyword>
<keyword evidence="1" id="KW-0812">Transmembrane</keyword>
<name>A0ABW1FM99_9ACTN</name>
<comment type="caution">
    <text evidence="2">The sequence shown here is derived from an EMBL/GenBank/DDBJ whole genome shotgun (WGS) entry which is preliminary data.</text>
</comment>
<evidence type="ECO:0000256" key="1">
    <source>
        <dbReference type="SAM" id="Phobius"/>
    </source>
</evidence>
<evidence type="ECO:0000313" key="2">
    <source>
        <dbReference type="EMBL" id="MFC5895241.1"/>
    </source>
</evidence>
<accession>A0ABW1FM99</accession>
<evidence type="ECO:0008006" key="4">
    <source>
        <dbReference type="Google" id="ProtNLM"/>
    </source>
</evidence>
<proteinExistence type="predicted"/>
<protein>
    <recommendedName>
        <fullName evidence="4">Integral membrane protein</fullName>
    </recommendedName>
</protein>